<dbReference type="AlphaFoldDB" id="A0AA36DSA3"/>
<organism evidence="1 2">
    <name type="scientific">Cylicocyclus nassatus</name>
    <name type="common">Nematode worm</name>
    <dbReference type="NCBI Taxonomy" id="53992"/>
    <lineage>
        <taxon>Eukaryota</taxon>
        <taxon>Metazoa</taxon>
        <taxon>Ecdysozoa</taxon>
        <taxon>Nematoda</taxon>
        <taxon>Chromadorea</taxon>
        <taxon>Rhabditida</taxon>
        <taxon>Rhabditina</taxon>
        <taxon>Rhabditomorpha</taxon>
        <taxon>Strongyloidea</taxon>
        <taxon>Strongylidae</taxon>
        <taxon>Cylicocyclus</taxon>
    </lineage>
</organism>
<evidence type="ECO:0000313" key="1">
    <source>
        <dbReference type="EMBL" id="CAJ0591869.1"/>
    </source>
</evidence>
<proteinExistence type="predicted"/>
<accession>A0AA36DSA3</accession>
<dbReference type="EMBL" id="CATQJL010000001">
    <property type="protein sequence ID" value="CAJ0591869.1"/>
    <property type="molecule type" value="Genomic_DNA"/>
</dbReference>
<keyword evidence="2" id="KW-1185">Reference proteome</keyword>
<sequence length="298" mass="33379">MYFLLMQLSFAIADTDKSCHGRKIDAGTTVVLSSDDYRDISTSSSPCKISVESLAGTDLMVSISTTSSISLRHPVSSEELTIKDKEQVLVVRQEPKVYKLFSSPISVEIPSGLSFRAVIVVSVLTTCDLNTFQCGRRCDFSKGYNCSFACLQRSLLCDSVDSCGIDEAECHYPVIQTGWRLLSISQYSDIEPADASRIFCAQWIFHKDASAQQPMERSVSSENKREQRASILARINFEPPPILREFEPEVEDRSVEPPKEDICCLPAYQEYKRRQSLPAPRVTVCAGRPKWKRTSVAH</sequence>
<evidence type="ECO:0000313" key="2">
    <source>
        <dbReference type="Proteomes" id="UP001176961"/>
    </source>
</evidence>
<gene>
    <name evidence="1" type="ORF">CYNAS_LOCUS3852</name>
</gene>
<reference evidence="1" key="1">
    <citation type="submission" date="2023-07" db="EMBL/GenBank/DDBJ databases">
        <authorList>
            <consortium name="CYATHOMIX"/>
        </authorList>
    </citation>
    <scope>NUCLEOTIDE SEQUENCE</scope>
    <source>
        <strain evidence="1">N/A</strain>
    </source>
</reference>
<comment type="caution">
    <text evidence="1">The sequence shown here is derived from an EMBL/GenBank/DDBJ whole genome shotgun (WGS) entry which is preliminary data.</text>
</comment>
<protein>
    <submittedName>
        <fullName evidence="1">Uncharacterized protein</fullName>
    </submittedName>
</protein>
<name>A0AA36DSA3_CYLNA</name>
<dbReference type="Proteomes" id="UP001176961">
    <property type="component" value="Unassembled WGS sequence"/>
</dbReference>